<dbReference type="Gene3D" id="2.40.10.10">
    <property type="entry name" value="Trypsin-like serine proteases"/>
    <property type="match status" value="1"/>
</dbReference>
<evidence type="ECO:0000313" key="4">
    <source>
        <dbReference type="Proteomes" id="UP000243217"/>
    </source>
</evidence>
<dbReference type="PANTHER" id="PTHR36234:SF5">
    <property type="entry name" value="LYSYL ENDOPEPTIDASE"/>
    <property type="match status" value="1"/>
</dbReference>
<feature type="signal peptide" evidence="2">
    <location>
        <begin position="1"/>
        <end position="16"/>
    </location>
</feature>
<dbReference type="AlphaFoldDB" id="A0A1V9ZXB7"/>
<proteinExistence type="predicted"/>
<accession>A0A1V9ZXB7</accession>
<sequence length="590" mass="63841">MTLFLLLLGLVVGVLGDVASNATKPLFVNVTADLYCFPPTLIPRLEYSKILNDTTAQFLSLYFTYFNLPQDDYLTIRAINSSAQQTYIYTIDNVPIPPFFATPIFGQGLLLEVYSLGTIDCSSSMGFTVKNYRYSGTSNSVEADCTPTSNDLPPTCNKVPQLPYFRGSQAIARLLINAPKGAQWCTGSTTFDFRAYSPVCSTTACNTSGSCPGPLIIRGTECFCVQKQLFENGHSTYVGGMPIYIPQHPLGQGMVVGIKTPASVGYQIATLPGSSGSPIISTANAVVGMHSCGGNCKSGLNAGIPAPLIIKDLVRQNKLPLCAIAPALSFFNPPLPVFTALGTLFQRALGITMDVYKLNIDASNQVLELEVTSYQQSLVSNTFNDEPNLNIESEFQGSIRKLQNTTATSVLHIALTILAGSMVSIDVVSYQEFDNGTTISSAFTENGNCDATYFDAVLYLFQDTTSNNRKILDVKYLLAIVDDIPLHLINEDIAFGNSVRDPFLKLYLPPGKYVAVLGRYPLGVHDAVYLTAPTPLNDELLGPWKDGKVSNNGNVKVLFSTSVPDALVPPQDPIDASQDNCTLWLLLSCF</sequence>
<keyword evidence="1" id="KW-0843">Virulence</keyword>
<dbReference type="SUPFAM" id="SSF50494">
    <property type="entry name" value="Trypsin-like serine proteases"/>
    <property type="match status" value="1"/>
</dbReference>
<evidence type="ECO:0008006" key="5">
    <source>
        <dbReference type="Google" id="ProtNLM"/>
    </source>
</evidence>
<dbReference type="EMBL" id="JNBS01001096">
    <property type="protein sequence ID" value="OQS02665.1"/>
    <property type="molecule type" value="Genomic_DNA"/>
</dbReference>
<evidence type="ECO:0000256" key="1">
    <source>
        <dbReference type="ARBA" id="ARBA00023026"/>
    </source>
</evidence>
<evidence type="ECO:0000256" key="2">
    <source>
        <dbReference type="SAM" id="SignalP"/>
    </source>
</evidence>
<gene>
    <name evidence="3" type="ORF">THRCLA_04973</name>
</gene>
<dbReference type="InterPro" id="IPR009003">
    <property type="entry name" value="Peptidase_S1_PA"/>
</dbReference>
<dbReference type="Proteomes" id="UP000243217">
    <property type="component" value="Unassembled WGS sequence"/>
</dbReference>
<name>A0A1V9ZXB7_9STRA</name>
<evidence type="ECO:0000313" key="3">
    <source>
        <dbReference type="EMBL" id="OQS02665.1"/>
    </source>
</evidence>
<protein>
    <recommendedName>
        <fullName evidence="5">Secreted protein</fullName>
    </recommendedName>
</protein>
<comment type="caution">
    <text evidence="3">The sequence shown here is derived from an EMBL/GenBank/DDBJ whole genome shotgun (WGS) entry which is preliminary data.</text>
</comment>
<keyword evidence="2" id="KW-0732">Signal</keyword>
<dbReference type="STRING" id="74557.A0A1V9ZXB7"/>
<keyword evidence="4" id="KW-1185">Reference proteome</keyword>
<feature type="chain" id="PRO_5013388822" description="Secreted protein" evidence="2">
    <location>
        <begin position="17"/>
        <end position="590"/>
    </location>
</feature>
<dbReference type="OrthoDB" id="59600at2759"/>
<dbReference type="InterPro" id="IPR043504">
    <property type="entry name" value="Peptidase_S1_PA_chymotrypsin"/>
</dbReference>
<dbReference type="PANTHER" id="PTHR36234">
    <property type="entry name" value="LYSYL ENDOPEPTIDASE"/>
    <property type="match status" value="1"/>
</dbReference>
<reference evidence="3 4" key="1">
    <citation type="journal article" date="2014" name="Genome Biol. Evol.">
        <title>The secreted proteins of Achlya hypogyna and Thraustotheca clavata identify the ancestral oomycete secretome and reveal gene acquisitions by horizontal gene transfer.</title>
        <authorList>
            <person name="Misner I."/>
            <person name="Blouin N."/>
            <person name="Leonard G."/>
            <person name="Richards T.A."/>
            <person name="Lane C.E."/>
        </authorList>
    </citation>
    <scope>NUCLEOTIDE SEQUENCE [LARGE SCALE GENOMIC DNA]</scope>
    <source>
        <strain evidence="3 4">ATCC 34112</strain>
    </source>
</reference>
<organism evidence="3 4">
    <name type="scientific">Thraustotheca clavata</name>
    <dbReference type="NCBI Taxonomy" id="74557"/>
    <lineage>
        <taxon>Eukaryota</taxon>
        <taxon>Sar</taxon>
        <taxon>Stramenopiles</taxon>
        <taxon>Oomycota</taxon>
        <taxon>Saprolegniomycetes</taxon>
        <taxon>Saprolegniales</taxon>
        <taxon>Achlyaceae</taxon>
        <taxon>Thraustotheca</taxon>
    </lineage>
</organism>